<evidence type="ECO:0000256" key="3">
    <source>
        <dbReference type="ARBA" id="ARBA00020502"/>
    </source>
</evidence>
<evidence type="ECO:0000256" key="4">
    <source>
        <dbReference type="ARBA" id="ARBA00022490"/>
    </source>
</evidence>
<accession>A0A7S0PQH9</accession>
<dbReference type="GO" id="GO:0009791">
    <property type="term" value="P:post-embryonic development"/>
    <property type="evidence" value="ECO:0007669"/>
    <property type="project" value="TreeGrafter"/>
</dbReference>
<dbReference type="Pfam" id="PF14974">
    <property type="entry name" value="P_C10"/>
    <property type="match status" value="1"/>
</dbReference>
<organism evidence="5">
    <name type="scientific">Micromonas pusilla</name>
    <name type="common">Picoplanktonic green alga</name>
    <name type="synonym">Chromulina pusilla</name>
    <dbReference type="NCBI Taxonomy" id="38833"/>
    <lineage>
        <taxon>Eukaryota</taxon>
        <taxon>Viridiplantae</taxon>
        <taxon>Chlorophyta</taxon>
        <taxon>Mamiellophyceae</taxon>
        <taxon>Mamiellales</taxon>
        <taxon>Mamiellaceae</taxon>
        <taxon>Micromonas</taxon>
    </lineage>
</organism>
<sequence length="136" mass="14431">MSAANAFEAPKQPELSKDQAKDALTQTIELMKQPENMAKMEAAKAAMAAQPDNIMMLMMMVMPVATQVCMPVLQKFGFTADQGGLMAYVAATMKHKDDAEIAALGKEMRSTFVPEALEGVIGMMLAGPAGGGMPAF</sequence>
<dbReference type="AlphaFoldDB" id="A0A7S0PQH9"/>
<comment type="subcellular location">
    <subcellularLocation>
        <location evidence="1">Cytoplasm</location>
    </subcellularLocation>
</comment>
<proteinExistence type="inferred from homology"/>
<dbReference type="PANTHER" id="PTHR13463:SF3">
    <property type="entry name" value="PROTEIN C10"/>
    <property type="match status" value="1"/>
</dbReference>
<keyword evidence="4" id="KW-0963">Cytoplasm</keyword>
<evidence type="ECO:0000313" key="5">
    <source>
        <dbReference type="EMBL" id="CAD8590855.1"/>
    </source>
</evidence>
<name>A0A7S0PQH9_MICPS</name>
<evidence type="ECO:0000256" key="2">
    <source>
        <dbReference type="ARBA" id="ARBA00007083"/>
    </source>
</evidence>
<comment type="similarity">
    <text evidence="2">Belongs to the UPF0456 family.</text>
</comment>
<gene>
    <name evidence="5" type="ORF">MSP1404_LOCUS8259</name>
</gene>
<dbReference type="EMBL" id="HBEV01010704">
    <property type="protein sequence ID" value="CAD8590855.1"/>
    <property type="molecule type" value="Transcribed_RNA"/>
</dbReference>
<reference evidence="5" key="1">
    <citation type="submission" date="2021-01" db="EMBL/GenBank/DDBJ databases">
        <authorList>
            <person name="Corre E."/>
            <person name="Pelletier E."/>
            <person name="Niang G."/>
            <person name="Scheremetjew M."/>
            <person name="Finn R."/>
            <person name="Kale V."/>
            <person name="Holt S."/>
            <person name="Cochrane G."/>
            <person name="Meng A."/>
            <person name="Brown T."/>
            <person name="Cohen L."/>
        </authorList>
    </citation>
    <scope>NUCLEOTIDE SEQUENCE</scope>
    <source>
        <strain evidence="5">CCMP494</strain>
    </source>
</reference>
<dbReference type="InterPro" id="IPR026317">
    <property type="entry name" value="P_C10"/>
</dbReference>
<evidence type="ECO:0000256" key="1">
    <source>
        <dbReference type="ARBA" id="ARBA00004496"/>
    </source>
</evidence>
<dbReference type="PANTHER" id="PTHR13463">
    <property type="entry name" value="PROTEIN C10"/>
    <property type="match status" value="1"/>
</dbReference>
<protein>
    <recommendedName>
        <fullName evidence="3">Protein C10</fullName>
    </recommendedName>
</protein>
<dbReference type="GO" id="GO:0005737">
    <property type="term" value="C:cytoplasm"/>
    <property type="evidence" value="ECO:0007669"/>
    <property type="project" value="UniProtKB-SubCell"/>
</dbReference>